<gene>
    <name evidence="2" type="ORF">LY01_01227</name>
</gene>
<feature type="transmembrane region" description="Helical" evidence="1">
    <location>
        <begin position="42"/>
        <end position="63"/>
    </location>
</feature>
<organism evidence="2 3">
    <name type="scientific">Nonlabens xylanidelens</name>
    <dbReference type="NCBI Taxonomy" id="191564"/>
    <lineage>
        <taxon>Bacteria</taxon>
        <taxon>Pseudomonadati</taxon>
        <taxon>Bacteroidota</taxon>
        <taxon>Flavobacteriia</taxon>
        <taxon>Flavobacteriales</taxon>
        <taxon>Flavobacteriaceae</taxon>
        <taxon>Nonlabens</taxon>
    </lineage>
</organism>
<evidence type="ECO:0000256" key="1">
    <source>
        <dbReference type="SAM" id="Phobius"/>
    </source>
</evidence>
<dbReference type="OrthoDB" id="9989699at2"/>
<keyword evidence="1" id="KW-0812">Transmembrane</keyword>
<protein>
    <submittedName>
        <fullName evidence="2">L-rhamnose-proton symport protein RhaT</fullName>
    </submittedName>
</protein>
<proteinExistence type="predicted"/>
<keyword evidence="3" id="KW-1185">Reference proteome</keyword>
<dbReference type="AlphaFoldDB" id="A0A2S6IN97"/>
<dbReference type="EMBL" id="PTJE01000002">
    <property type="protein sequence ID" value="PPK95636.1"/>
    <property type="molecule type" value="Genomic_DNA"/>
</dbReference>
<name>A0A2S6IN97_9FLAO</name>
<comment type="caution">
    <text evidence="2">The sequence shown here is derived from an EMBL/GenBank/DDBJ whole genome shotgun (WGS) entry which is preliminary data.</text>
</comment>
<dbReference type="Proteomes" id="UP000239002">
    <property type="component" value="Unassembled WGS sequence"/>
</dbReference>
<dbReference type="RefSeq" id="WP_104514938.1">
    <property type="nucleotide sequence ID" value="NZ_MQVW01000002.1"/>
</dbReference>
<sequence>MENKKHYRKALLIIILVSFLLGSLFYMSNINFQLEYFNWKQYMGMMFFMGVPITITGIITIYMSRKALINRKQDDTIK</sequence>
<evidence type="ECO:0000313" key="2">
    <source>
        <dbReference type="EMBL" id="PPK95636.1"/>
    </source>
</evidence>
<keyword evidence="1" id="KW-1133">Transmembrane helix</keyword>
<keyword evidence="1" id="KW-0472">Membrane</keyword>
<feature type="transmembrane region" description="Helical" evidence="1">
    <location>
        <begin position="12"/>
        <end position="30"/>
    </location>
</feature>
<reference evidence="2 3" key="1">
    <citation type="submission" date="2018-02" db="EMBL/GenBank/DDBJ databases">
        <title>Genomic Encyclopedia of Archaeal and Bacterial Type Strains, Phase II (KMG-II): from individual species to whole genera.</title>
        <authorList>
            <person name="Goeker M."/>
        </authorList>
    </citation>
    <scope>NUCLEOTIDE SEQUENCE [LARGE SCALE GENOMIC DNA]</scope>
    <source>
        <strain evidence="2 3">DSM 16809</strain>
    </source>
</reference>
<accession>A0A2S6IN97</accession>
<evidence type="ECO:0000313" key="3">
    <source>
        <dbReference type="Proteomes" id="UP000239002"/>
    </source>
</evidence>